<proteinExistence type="predicted"/>
<dbReference type="Proteomes" id="UP000515317">
    <property type="component" value="Chromosome"/>
</dbReference>
<dbReference type="PIRSF" id="PIRSF034285">
    <property type="entry name" value="UCP034285"/>
    <property type="match status" value="1"/>
</dbReference>
<dbReference type="InterPro" id="IPR017026">
    <property type="entry name" value="ImuA"/>
</dbReference>
<organism evidence="1 2">
    <name type="scientific">Terrihabitans soli</name>
    <dbReference type="NCBI Taxonomy" id="708113"/>
    <lineage>
        <taxon>Bacteria</taxon>
        <taxon>Pseudomonadati</taxon>
        <taxon>Pseudomonadota</taxon>
        <taxon>Alphaproteobacteria</taxon>
        <taxon>Hyphomicrobiales</taxon>
        <taxon>Terrihabitans</taxon>
    </lineage>
</organism>
<dbReference type="EMBL" id="AP023361">
    <property type="protein sequence ID" value="BCJ92292.1"/>
    <property type="molecule type" value="Genomic_DNA"/>
</dbReference>
<reference evidence="1 2" key="1">
    <citation type="submission" date="2020-08" db="EMBL/GenBank/DDBJ databases">
        <title>Genome sequence of Rhizobiales bacterium strain IZ6.</title>
        <authorList>
            <person name="Nakai R."/>
            <person name="Naganuma T."/>
        </authorList>
    </citation>
    <scope>NUCLEOTIDE SEQUENCE [LARGE SCALE GENOMIC DNA]</scope>
    <source>
        <strain evidence="1 2">IZ6</strain>
    </source>
</reference>
<dbReference type="Gene3D" id="3.40.50.300">
    <property type="entry name" value="P-loop containing nucleotide triphosphate hydrolases"/>
    <property type="match status" value="1"/>
</dbReference>
<evidence type="ECO:0000313" key="1">
    <source>
        <dbReference type="EMBL" id="BCJ92292.1"/>
    </source>
</evidence>
<dbReference type="SUPFAM" id="SSF52540">
    <property type="entry name" value="P-loop containing nucleoside triphosphate hydrolases"/>
    <property type="match status" value="1"/>
</dbReference>
<evidence type="ECO:0000313" key="2">
    <source>
        <dbReference type="Proteomes" id="UP000515317"/>
    </source>
</evidence>
<name>A0A6S6QYE3_9HYPH</name>
<protein>
    <recommendedName>
        <fullName evidence="3">Protein ImuA</fullName>
    </recommendedName>
</protein>
<dbReference type="RefSeq" id="WP_222875874.1">
    <property type="nucleotide sequence ID" value="NZ_AP023361.1"/>
</dbReference>
<dbReference type="AlphaFoldDB" id="A0A6S6QYE3"/>
<evidence type="ECO:0008006" key="3">
    <source>
        <dbReference type="Google" id="ProtNLM"/>
    </source>
</evidence>
<dbReference type="KEGG" id="tso:IZ6_30270"/>
<keyword evidence="2" id="KW-1185">Reference proteome</keyword>
<gene>
    <name evidence="1" type="ORF">IZ6_30270</name>
</gene>
<dbReference type="InterPro" id="IPR027417">
    <property type="entry name" value="P-loop_NTPase"/>
</dbReference>
<sequence>MPPPNVRTIADLRQALAALGAQDQTFAAAGSRLTFGAKELDAALDGGLPVAALHEVYAAKEGDGPAASAFALALMLRAAPQKNIVWVRQDMAARELGELYPPGLAEFGADPRSIVSVQVKDAMAALRAGNEALRCPALGAVAIELWGPAKAVDLTATRRLVRAVEKTGTMALLIRLAAEPMPSAALSRWSVRTSSSAALTADAPGISRFDVDLLRHRAGFPPMSFCMEWDHDRSSFRTAFQAPALSRSMAAMAPDRSAAPDQTPLRRAG</sequence>
<accession>A0A6S6QYE3</accession>